<dbReference type="PROSITE" id="PS50110">
    <property type="entry name" value="RESPONSE_REGULATORY"/>
    <property type="match status" value="1"/>
</dbReference>
<dbReference type="EMBL" id="JAGZMZ010000018">
    <property type="protein sequence ID" value="MBS4884562.1"/>
    <property type="molecule type" value="Genomic_DNA"/>
</dbReference>
<organism evidence="4 5">
    <name type="scientific">Amedibacillus dolichus</name>
    <dbReference type="NCBI Taxonomy" id="31971"/>
    <lineage>
        <taxon>Bacteria</taxon>
        <taxon>Bacillati</taxon>
        <taxon>Bacillota</taxon>
        <taxon>Erysipelotrichia</taxon>
        <taxon>Erysipelotrichales</taxon>
        <taxon>Erysipelotrichaceae</taxon>
        <taxon>Amedibacillus</taxon>
    </lineage>
</organism>
<dbReference type="InterPro" id="IPR007492">
    <property type="entry name" value="LytTR_DNA-bd_dom"/>
</dbReference>
<dbReference type="Gene3D" id="3.40.50.2300">
    <property type="match status" value="1"/>
</dbReference>
<sequence length="234" mass="28235">MKIIIYDDCIEDVNHLKRLLADFFNKMSVDYSVEICKSTEYLFTHIDEFDFLFLDIEINDENGIEIGKRLLKIRHNCRVIITSRYKKYLIDGYRIRADQYFLKPIQEVVFNTEMEDELYLFQIKYSGFYDENLSKTKILYTDILYVDVYDRKTRIHFKNGKILATRYTLKEWEEKLDLTIFEKVHKAYIVNLFYISAYSNQDILLMNGENIPLSRNMKKHFEEKYIALLPRIVS</sequence>
<evidence type="ECO:0000313" key="4">
    <source>
        <dbReference type="EMBL" id="MBS4884562.1"/>
    </source>
</evidence>
<protein>
    <submittedName>
        <fullName evidence="4">Response regulator transcription factor</fullName>
    </submittedName>
</protein>
<dbReference type="PANTHER" id="PTHR37299">
    <property type="entry name" value="TRANSCRIPTIONAL REGULATOR-RELATED"/>
    <property type="match status" value="1"/>
</dbReference>
<feature type="domain" description="HTH LytTR-type" evidence="3">
    <location>
        <begin position="137"/>
        <end position="215"/>
    </location>
</feature>
<evidence type="ECO:0000256" key="1">
    <source>
        <dbReference type="PROSITE-ProRule" id="PRU00169"/>
    </source>
</evidence>
<name>A0A942ZX01_9FIRM</name>
<dbReference type="Proteomes" id="UP000753219">
    <property type="component" value="Unassembled WGS sequence"/>
</dbReference>
<dbReference type="PROSITE" id="PS50930">
    <property type="entry name" value="HTH_LYTTR"/>
    <property type="match status" value="1"/>
</dbReference>
<reference evidence="4" key="1">
    <citation type="submission" date="2021-02" db="EMBL/GenBank/DDBJ databases">
        <title>Infant gut strain persistence is associated with maternal origin, phylogeny, and functional potential including surface adhesion and iron acquisition.</title>
        <authorList>
            <person name="Lou Y.C."/>
        </authorList>
    </citation>
    <scope>NUCLEOTIDE SEQUENCE</scope>
    <source>
        <strain evidence="4">L3_108_103G1_dasL3_108_103G1_concoct_2</strain>
    </source>
</reference>
<dbReference type="GeneID" id="92794267"/>
<evidence type="ECO:0000259" key="2">
    <source>
        <dbReference type="PROSITE" id="PS50110"/>
    </source>
</evidence>
<dbReference type="PANTHER" id="PTHR37299:SF1">
    <property type="entry name" value="STAGE 0 SPORULATION PROTEIN A HOMOLOG"/>
    <property type="match status" value="1"/>
</dbReference>
<dbReference type="InterPro" id="IPR001789">
    <property type="entry name" value="Sig_transdc_resp-reg_receiver"/>
</dbReference>
<dbReference type="Pfam" id="PF04397">
    <property type="entry name" value="LytTR"/>
    <property type="match status" value="1"/>
</dbReference>
<feature type="domain" description="Response regulatory" evidence="2">
    <location>
        <begin position="2"/>
        <end position="118"/>
    </location>
</feature>
<proteinExistence type="predicted"/>
<dbReference type="SUPFAM" id="SSF52172">
    <property type="entry name" value="CheY-like"/>
    <property type="match status" value="1"/>
</dbReference>
<evidence type="ECO:0000313" key="5">
    <source>
        <dbReference type="Proteomes" id="UP000753219"/>
    </source>
</evidence>
<gene>
    <name evidence="4" type="ORF">KHZ85_07330</name>
</gene>
<accession>A0A942ZX01</accession>
<dbReference type="GO" id="GO:0000156">
    <property type="term" value="F:phosphorelay response regulator activity"/>
    <property type="evidence" value="ECO:0007669"/>
    <property type="project" value="InterPro"/>
</dbReference>
<keyword evidence="1" id="KW-0597">Phosphoprotein</keyword>
<dbReference type="SMART" id="SM00850">
    <property type="entry name" value="LytTR"/>
    <property type="match status" value="1"/>
</dbReference>
<dbReference type="Gene3D" id="2.40.50.1020">
    <property type="entry name" value="LytTr DNA-binding domain"/>
    <property type="match status" value="1"/>
</dbReference>
<comment type="caution">
    <text evidence="4">The sequence shown here is derived from an EMBL/GenBank/DDBJ whole genome shotgun (WGS) entry which is preliminary data.</text>
</comment>
<evidence type="ECO:0000259" key="3">
    <source>
        <dbReference type="PROSITE" id="PS50930"/>
    </source>
</evidence>
<feature type="modified residue" description="4-aspartylphosphate" evidence="1">
    <location>
        <position position="55"/>
    </location>
</feature>
<dbReference type="GO" id="GO:0003677">
    <property type="term" value="F:DNA binding"/>
    <property type="evidence" value="ECO:0007669"/>
    <property type="project" value="InterPro"/>
</dbReference>
<dbReference type="InterPro" id="IPR011006">
    <property type="entry name" value="CheY-like_superfamily"/>
</dbReference>
<dbReference type="RefSeq" id="WP_004800857.1">
    <property type="nucleotide sequence ID" value="NZ_CABKNA010000001.1"/>
</dbReference>
<dbReference type="AlphaFoldDB" id="A0A942ZX01"/>
<dbReference type="Pfam" id="PF00072">
    <property type="entry name" value="Response_reg"/>
    <property type="match status" value="1"/>
</dbReference>
<dbReference type="InterPro" id="IPR046947">
    <property type="entry name" value="LytR-like"/>
</dbReference>